<evidence type="ECO:0000256" key="2">
    <source>
        <dbReference type="ARBA" id="ARBA00005810"/>
    </source>
</evidence>
<dbReference type="InterPro" id="IPR035907">
    <property type="entry name" value="Hppk_sf"/>
</dbReference>
<dbReference type="UniPathway" id="UPA00077">
    <property type="reaction ID" value="UER00155"/>
</dbReference>
<dbReference type="GO" id="GO:0046656">
    <property type="term" value="P:folic acid biosynthetic process"/>
    <property type="evidence" value="ECO:0007669"/>
    <property type="project" value="UniProtKB-KW"/>
</dbReference>
<keyword evidence="6" id="KW-0547">Nucleotide-binding</keyword>
<protein>
    <recommendedName>
        <fullName evidence="4">2-amino-4-hydroxy-6-hydroxymethyldihydropteridine pyrophosphokinase</fullName>
        <ecNumber evidence="3">2.7.6.3</ecNumber>
    </recommendedName>
    <alternativeName>
        <fullName evidence="11">6-hydroxymethyl-7,8-dihydropterin pyrophosphokinase</fullName>
    </alternativeName>
    <alternativeName>
        <fullName evidence="12">7,8-dihydro-6-hydroxymethylpterin-pyrophosphokinase</fullName>
    </alternativeName>
</protein>
<dbReference type="EMBL" id="CP054140">
    <property type="protein sequence ID" value="QQG64836.1"/>
    <property type="molecule type" value="Genomic_DNA"/>
</dbReference>
<dbReference type="GO" id="GO:0016301">
    <property type="term" value="F:kinase activity"/>
    <property type="evidence" value="ECO:0007669"/>
    <property type="project" value="UniProtKB-KW"/>
</dbReference>
<evidence type="ECO:0000256" key="5">
    <source>
        <dbReference type="ARBA" id="ARBA00022679"/>
    </source>
</evidence>
<evidence type="ECO:0000256" key="12">
    <source>
        <dbReference type="ARBA" id="ARBA00033413"/>
    </source>
</evidence>
<evidence type="ECO:0000256" key="10">
    <source>
        <dbReference type="ARBA" id="ARBA00029409"/>
    </source>
</evidence>
<dbReference type="SUPFAM" id="SSF55083">
    <property type="entry name" value="6-hydroxymethyl-7,8-dihydropterin pyrophosphokinase, HPPK"/>
    <property type="match status" value="1"/>
</dbReference>
<dbReference type="PANTHER" id="PTHR43071:SF1">
    <property type="entry name" value="2-AMINO-4-HYDROXY-6-HYDROXYMETHYLDIHYDROPTERIDINE PYROPHOSPHOKINASE"/>
    <property type="match status" value="1"/>
</dbReference>
<dbReference type="GO" id="GO:0005524">
    <property type="term" value="F:ATP binding"/>
    <property type="evidence" value="ECO:0007669"/>
    <property type="project" value="UniProtKB-KW"/>
</dbReference>
<keyword evidence="7 14" id="KW-0418">Kinase</keyword>
<keyword evidence="15" id="KW-1185">Reference proteome</keyword>
<proteinExistence type="inferred from homology"/>
<dbReference type="KEGG" id="dog:HP555_02635"/>
<evidence type="ECO:0000313" key="14">
    <source>
        <dbReference type="EMBL" id="QQG64836.1"/>
    </source>
</evidence>
<evidence type="ECO:0000256" key="9">
    <source>
        <dbReference type="ARBA" id="ARBA00022909"/>
    </source>
</evidence>
<dbReference type="PANTHER" id="PTHR43071">
    <property type="entry name" value="2-AMINO-4-HYDROXY-6-HYDROXYMETHYLDIHYDROPTERIDINE PYROPHOSPHOKINASE"/>
    <property type="match status" value="1"/>
</dbReference>
<evidence type="ECO:0000256" key="3">
    <source>
        <dbReference type="ARBA" id="ARBA00013253"/>
    </source>
</evidence>
<dbReference type="GO" id="GO:0046654">
    <property type="term" value="P:tetrahydrofolate biosynthetic process"/>
    <property type="evidence" value="ECO:0007669"/>
    <property type="project" value="UniProtKB-UniPathway"/>
</dbReference>
<evidence type="ECO:0000256" key="6">
    <source>
        <dbReference type="ARBA" id="ARBA00022741"/>
    </source>
</evidence>
<dbReference type="Pfam" id="PF01288">
    <property type="entry name" value="HPPK"/>
    <property type="match status" value="1"/>
</dbReference>
<keyword evidence="5 14" id="KW-0808">Transferase</keyword>
<dbReference type="NCBIfam" id="TIGR01498">
    <property type="entry name" value="folK"/>
    <property type="match status" value="1"/>
</dbReference>
<keyword evidence="8" id="KW-0067">ATP-binding</keyword>
<sequence>MSHTHPDTSTHNGAHNVVIGLGANLENRRETLQKTWLDIQSHPCLFPVALSSPYCSQPVDMTSPHWFINAVGLIQTSLRPHLLLRLLHDIEQRYGRRRTSVRNGHDDRTLDLDLLLYDDAVICDEELTVPHPRMTDRLFVMVPLVEVAAGFVHPQHGKTMQMLLDDLRRRKPQQEIRPHCWQTGVFERSL</sequence>
<dbReference type="Gene3D" id="3.30.70.560">
    <property type="entry name" value="7,8-Dihydro-6-hydroxymethylpterin-pyrophosphokinase HPPK"/>
    <property type="match status" value="1"/>
</dbReference>
<accession>A0A7T6APM2</accession>
<evidence type="ECO:0000313" key="15">
    <source>
        <dbReference type="Proteomes" id="UP000596092"/>
    </source>
</evidence>
<evidence type="ECO:0000256" key="8">
    <source>
        <dbReference type="ARBA" id="ARBA00022840"/>
    </source>
</evidence>
<reference evidence="14 15" key="1">
    <citation type="submission" date="2020-05" db="EMBL/GenBank/DDBJ databases">
        <title>Complete genome of Desulfobulbus oligotrophicus.</title>
        <authorList>
            <person name="Podar M."/>
        </authorList>
    </citation>
    <scope>NUCLEOTIDE SEQUENCE [LARGE SCALE GENOMIC DNA]</scope>
    <source>
        <strain evidence="14 15">Prop6</strain>
    </source>
</reference>
<evidence type="ECO:0000259" key="13">
    <source>
        <dbReference type="Pfam" id="PF01288"/>
    </source>
</evidence>
<comment type="function">
    <text evidence="10">Catalyzes the transfer of pyrophosphate from adenosine triphosphate (ATP) to 6-hydroxymethyl-7,8-dihydropterin, an enzymatic step in folate biosynthesis pathway.</text>
</comment>
<evidence type="ECO:0000256" key="4">
    <source>
        <dbReference type="ARBA" id="ARBA00016218"/>
    </source>
</evidence>
<evidence type="ECO:0000256" key="7">
    <source>
        <dbReference type="ARBA" id="ARBA00022777"/>
    </source>
</evidence>
<organism evidence="14 15">
    <name type="scientific">Desulfobulbus oligotrophicus</name>
    <dbReference type="NCBI Taxonomy" id="1909699"/>
    <lineage>
        <taxon>Bacteria</taxon>
        <taxon>Pseudomonadati</taxon>
        <taxon>Thermodesulfobacteriota</taxon>
        <taxon>Desulfobulbia</taxon>
        <taxon>Desulfobulbales</taxon>
        <taxon>Desulfobulbaceae</taxon>
        <taxon>Desulfobulbus</taxon>
    </lineage>
</organism>
<comment type="similarity">
    <text evidence="2">Belongs to the HPPK family.</text>
</comment>
<gene>
    <name evidence="14" type="primary">folK</name>
    <name evidence="14" type="ORF">HP555_02635</name>
</gene>
<dbReference type="AlphaFoldDB" id="A0A7T6APM2"/>
<dbReference type="RefSeq" id="WP_199263668.1">
    <property type="nucleotide sequence ID" value="NZ_CP054140.1"/>
</dbReference>
<evidence type="ECO:0000256" key="1">
    <source>
        <dbReference type="ARBA" id="ARBA00005051"/>
    </source>
</evidence>
<name>A0A7T6APM2_9BACT</name>
<keyword evidence="9" id="KW-0289">Folate biosynthesis</keyword>
<feature type="domain" description="7,8-dihydro-6-hydroxymethylpterin-pyrophosphokinase" evidence="13">
    <location>
        <begin position="18"/>
        <end position="148"/>
    </location>
</feature>
<comment type="pathway">
    <text evidence="1">Cofactor biosynthesis; tetrahydrofolate biosynthesis; 2-amino-4-hydroxy-6-hydroxymethyl-7,8-dihydropteridine diphosphate from 7,8-dihydroneopterin triphosphate: step 4/4.</text>
</comment>
<dbReference type="Proteomes" id="UP000596092">
    <property type="component" value="Chromosome"/>
</dbReference>
<dbReference type="InterPro" id="IPR000550">
    <property type="entry name" value="Hppk"/>
</dbReference>
<dbReference type="EC" id="2.7.6.3" evidence="3"/>
<dbReference type="GO" id="GO:0003848">
    <property type="term" value="F:2-amino-4-hydroxy-6-hydroxymethyldihydropteridine diphosphokinase activity"/>
    <property type="evidence" value="ECO:0007669"/>
    <property type="project" value="UniProtKB-EC"/>
</dbReference>
<evidence type="ECO:0000256" key="11">
    <source>
        <dbReference type="ARBA" id="ARBA00029766"/>
    </source>
</evidence>